<protein>
    <submittedName>
        <fullName evidence="1">Uncharacterized protein</fullName>
    </submittedName>
</protein>
<dbReference type="Proteomes" id="UP000053840">
    <property type="component" value="Unassembled WGS sequence"/>
</dbReference>
<evidence type="ECO:0000313" key="2">
    <source>
        <dbReference type="Proteomes" id="UP000053840"/>
    </source>
</evidence>
<feature type="non-terminal residue" evidence="1">
    <location>
        <position position="1"/>
    </location>
</feature>
<feature type="non-terminal residue" evidence="1">
    <location>
        <position position="93"/>
    </location>
</feature>
<dbReference type="EMBL" id="KK948442">
    <property type="protein sequence ID" value="KFQ56318.1"/>
    <property type="molecule type" value="Genomic_DNA"/>
</dbReference>
<reference evidence="1 2" key="1">
    <citation type="submission" date="2014-04" db="EMBL/GenBank/DDBJ databases">
        <title>Genome evolution of avian class.</title>
        <authorList>
            <person name="Zhang G."/>
            <person name="Li C."/>
        </authorList>
    </citation>
    <scope>NUCLEOTIDE SEQUENCE [LARGE SCALE GENOMIC DNA]</scope>
    <source>
        <strain evidence="1">BGI_N333</strain>
    </source>
</reference>
<sequence length="93" mass="10240">SPMTDEEPPAQQLLRGSTTARCLSTSYFLSGLPGLNQPFPSSGYFPYYRTEGELCTDPVLEDRSFTRMKALEKKEGGQGGEIGIWSLRSSCLV</sequence>
<dbReference type="AlphaFoldDB" id="A0A091SD89"/>
<accession>A0A091SD89</accession>
<keyword evidence="2" id="KW-1185">Reference proteome</keyword>
<proteinExistence type="predicted"/>
<name>A0A091SD89_NESNO</name>
<gene>
    <name evidence="1" type="ORF">N333_01704</name>
</gene>
<evidence type="ECO:0000313" key="1">
    <source>
        <dbReference type="EMBL" id="KFQ56318.1"/>
    </source>
</evidence>
<organism evidence="1 2">
    <name type="scientific">Nestor notabilis</name>
    <name type="common">Kea</name>
    <dbReference type="NCBI Taxonomy" id="176057"/>
    <lineage>
        <taxon>Eukaryota</taxon>
        <taxon>Metazoa</taxon>
        <taxon>Chordata</taxon>
        <taxon>Craniata</taxon>
        <taxon>Vertebrata</taxon>
        <taxon>Euteleostomi</taxon>
        <taxon>Archelosauria</taxon>
        <taxon>Archosauria</taxon>
        <taxon>Dinosauria</taxon>
        <taxon>Saurischia</taxon>
        <taxon>Theropoda</taxon>
        <taxon>Coelurosauria</taxon>
        <taxon>Aves</taxon>
        <taxon>Neognathae</taxon>
        <taxon>Neoaves</taxon>
        <taxon>Telluraves</taxon>
        <taxon>Australaves</taxon>
        <taxon>Psittaciformes</taxon>
        <taxon>Psittacidae</taxon>
        <taxon>Nestor</taxon>
    </lineage>
</organism>